<reference evidence="1" key="1">
    <citation type="submission" date="2013-09" db="EMBL/GenBank/DDBJ databases">
        <title>Complete nucleotide sequence of Streptomyces linear plasmid pFRL4.</title>
        <authorList>
            <person name="Chen Z."/>
            <person name="Fang P."/>
            <person name="Qin Z."/>
        </authorList>
    </citation>
    <scope>NUCLEOTIDE SEQUENCE</scope>
    <source>
        <plasmid evidence="1">pFRL4</plasmid>
    </source>
</reference>
<dbReference type="EMBL" id="KF602049">
    <property type="protein sequence ID" value="AHE39484.1"/>
    <property type="molecule type" value="Genomic_DNA"/>
</dbReference>
<evidence type="ECO:0000313" key="1">
    <source>
        <dbReference type="EMBL" id="AHE39484.1"/>
    </source>
</evidence>
<proteinExistence type="predicted"/>
<dbReference type="RefSeq" id="WP_024126758.1">
    <property type="nucleotide sequence ID" value="NC_023284.1"/>
</dbReference>
<dbReference type="Pfam" id="PF19462">
    <property type="entry name" value="DUF5999"/>
    <property type="match status" value="1"/>
</dbReference>
<dbReference type="AlphaFoldDB" id="V9Z650"/>
<gene>
    <name evidence="1" type="ORF">pFRL4_251</name>
</gene>
<accession>V9Z650</accession>
<geneLocation type="plasmid" evidence="1">
    <name>pFRL4</name>
</geneLocation>
<dbReference type="InterPro" id="IPR046041">
    <property type="entry name" value="DUF5999"/>
</dbReference>
<protein>
    <submittedName>
        <fullName evidence="1">Uncharacterized protein</fullName>
    </submittedName>
</protein>
<dbReference type="Pfam" id="PF19979">
    <property type="entry name" value="DUF6415"/>
    <property type="match status" value="1"/>
</dbReference>
<keyword evidence="1" id="KW-0614">Plasmid</keyword>
<organism evidence="1">
    <name type="scientific">Streptomyces sp. F2</name>
    <dbReference type="NCBI Taxonomy" id="317660"/>
    <lineage>
        <taxon>Bacteria</taxon>
        <taxon>Bacillati</taxon>
        <taxon>Actinomycetota</taxon>
        <taxon>Actinomycetes</taxon>
        <taxon>Kitasatosporales</taxon>
        <taxon>Streptomycetaceae</taxon>
        <taxon>Streptomyces</taxon>
    </lineage>
</organism>
<name>V9Z650_9ACTN</name>
<sequence length="181" mass="18936">MSLLRLGRRPASSPSVSPRSVIAAAEETLSMVLSDGAPTPETDQDIHDLMLRLRGHLMQLGAMAPDRSRAVAEVMKMARQREAEVPDSCARALMPLAKFATAVRTVLWTLRAEGALCEHSTPCPPASAADHLAASVLIGHPGAGWSVLCNGVILFEDTGCLLPTGGAVGPRRPLPGGAVTT</sequence>
<dbReference type="InterPro" id="IPR046300">
    <property type="entry name" value="DUF6415"/>
</dbReference>